<evidence type="ECO:0000313" key="2">
    <source>
        <dbReference type="EMBL" id="KAJ2797908.1"/>
    </source>
</evidence>
<dbReference type="EMBL" id="JANBUO010001520">
    <property type="protein sequence ID" value="KAJ2797908.1"/>
    <property type="molecule type" value="Genomic_DNA"/>
</dbReference>
<dbReference type="GO" id="GO:0005739">
    <property type="term" value="C:mitochondrion"/>
    <property type="evidence" value="ECO:0007669"/>
    <property type="project" value="TreeGrafter"/>
</dbReference>
<dbReference type="Proteomes" id="UP001140094">
    <property type="component" value="Unassembled WGS sequence"/>
</dbReference>
<dbReference type="PANTHER" id="PTHR16295">
    <property type="entry name" value="TRAF-TYPE ZINC FINGER PROTEIN-RELATED"/>
    <property type="match status" value="1"/>
</dbReference>
<sequence length="493" mass="53860">MRARLTVLSLGQTFQVPVGGMDKPLAFSVAALEPMDAVDIVDTDLSVDIVHVDGDVISGRPKDDAEQQQIDELIPGVTRDITIAKDRPRVFQLHIPADVENAEISIVCQPGSDASLCASRILRNPGILDNEWFNCSPPSQQPKSLFIECAQFPSGSNTIYASVVGFTDTCTATIEARFDVPAKPEQTNLSASEAIDKVDADERLCSNCGSSVPIARFEMHRAVCERHNVKCPKCSRIFKRGSEELDQHWHCDICNEAGEISDCTKHMDFYHTPCKCSCDSSLNYPSLVALADHRRTDCENRLIECQYCHTIVAQGPVSSAAEAIMLGQRAHEFECGSRSITCVKCKTYVRIRQVQVHMRVHEMKEAEARANMVPCVNRECRRERGDNLLGLCSICFGPLYSGQYDPGNQKLLKRLARNLHMQLTSGCGSASCRNTHCASGRANAIADASAAPLSQTEAAAMLVPVLKAYAPLATATGGHSTVDYSGIDLHLCV</sequence>
<comment type="caution">
    <text evidence="2">The sequence shown here is derived from an EMBL/GenBank/DDBJ whole genome shotgun (WGS) entry which is preliminary data.</text>
</comment>
<dbReference type="Pfam" id="PF16558">
    <property type="entry name" value="AZUL"/>
    <property type="match status" value="1"/>
</dbReference>
<protein>
    <recommendedName>
        <fullName evidence="1">Ubiquitin-protein ligase E3A N-terminal zinc-binding domain-containing protein</fullName>
    </recommendedName>
</protein>
<evidence type="ECO:0000313" key="3">
    <source>
        <dbReference type="Proteomes" id="UP001140094"/>
    </source>
</evidence>
<reference evidence="2" key="1">
    <citation type="submission" date="2022-07" db="EMBL/GenBank/DDBJ databases">
        <title>Phylogenomic reconstructions and comparative analyses of Kickxellomycotina fungi.</title>
        <authorList>
            <person name="Reynolds N.K."/>
            <person name="Stajich J.E."/>
            <person name="Barry K."/>
            <person name="Grigoriev I.V."/>
            <person name="Crous P."/>
            <person name="Smith M.E."/>
        </authorList>
    </citation>
    <scope>NUCLEOTIDE SEQUENCE</scope>
    <source>
        <strain evidence="2">NRRL 1565</strain>
    </source>
</reference>
<dbReference type="InterPro" id="IPR042556">
    <property type="entry name" value="AZUL_sf"/>
</dbReference>
<accession>A0A9W8HR29</accession>
<dbReference type="Gene3D" id="3.10.330.10">
    <property type="match status" value="1"/>
</dbReference>
<gene>
    <name evidence="2" type="ORF">H4R20_005015</name>
</gene>
<keyword evidence="3" id="KW-1185">Reference proteome</keyword>
<proteinExistence type="predicted"/>
<organism evidence="2 3">
    <name type="scientific">Coemansia guatemalensis</name>
    <dbReference type="NCBI Taxonomy" id="2761395"/>
    <lineage>
        <taxon>Eukaryota</taxon>
        <taxon>Fungi</taxon>
        <taxon>Fungi incertae sedis</taxon>
        <taxon>Zoopagomycota</taxon>
        <taxon>Kickxellomycotina</taxon>
        <taxon>Kickxellomycetes</taxon>
        <taxon>Kickxellales</taxon>
        <taxon>Kickxellaceae</taxon>
        <taxon>Coemansia</taxon>
    </lineage>
</organism>
<dbReference type="InterPro" id="IPR032353">
    <property type="entry name" value="AZUL"/>
</dbReference>
<evidence type="ECO:0000259" key="1">
    <source>
        <dbReference type="Pfam" id="PF16558"/>
    </source>
</evidence>
<name>A0A9W8HR29_9FUNG</name>
<dbReference type="OrthoDB" id="193703at2759"/>
<dbReference type="InterPro" id="IPR051986">
    <property type="entry name" value="Innate_Immune_Apopt_Reg"/>
</dbReference>
<feature type="domain" description="Ubiquitin-protein ligase E3A N-terminal zinc-binding" evidence="1">
    <location>
        <begin position="413"/>
        <end position="461"/>
    </location>
</feature>
<dbReference type="PANTHER" id="PTHR16295:SF10">
    <property type="entry name" value="EXPRESSED PROTEIN"/>
    <property type="match status" value="1"/>
</dbReference>
<dbReference type="Gene3D" id="6.10.130.10">
    <property type="entry name" value="Ubiquitin-protein ligase E3A, N-terminal zinc-binding domain (AZUL)"/>
    <property type="match status" value="1"/>
</dbReference>
<dbReference type="AlphaFoldDB" id="A0A9W8HR29"/>